<dbReference type="Proteomes" id="UP000095472">
    <property type="component" value="Chromosome"/>
</dbReference>
<organism evidence="1 2">
    <name type="scientific">Desertifilum tharense IPPAS B-1220</name>
    <dbReference type="NCBI Taxonomy" id="1781255"/>
    <lineage>
        <taxon>Bacteria</taxon>
        <taxon>Bacillati</taxon>
        <taxon>Cyanobacteriota</taxon>
        <taxon>Cyanophyceae</taxon>
        <taxon>Desertifilales</taxon>
        <taxon>Desertifilaceae</taxon>
        <taxon>Desertifilum</taxon>
    </lineage>
</organism>
<keyword evidence="2" id="KW-1185">Reference proteome</keyword>
<accession>A0ACD5GXB1</accession>
<name>A0ACD5GXB1_9CYAN</name>
<sequence>MSAPSCHKAAILLATLPFIGTMGSSVQAQTITPAQDGTNTVIVPNGTQFNIQGGKFSGNGYQFIPQL</sequence>
<dbReference type="EMBL" id="CP182909">
    <property type="protein sequence ID" value="XPM65432.1"/>
    <property type="molecule type" value="Genomic_DNA"/>
</dbReference>
<proteinExistence type="predicted"/>
<evidence type="ECO:0000313" key="2">
    <source>
        <dbReference type="Proteomes" id="UP000095472"/>
    </source>
</evidence>
<gene>
    <name evidence="1" type="ORF">BH720_006910</name>
</gene>
<protein>
    <submittedName>
        <fullName evidence="1">Uncharacterized protein</fullName>
    </submittedName>
</protein>
<reference evidence="1 2" key="1">
    <citation type="journal article" date="2016" name="Genome Announc.">
        <title>Draft Genome Sequence of the Thermotolerant Cyanobacterium Desertifilum sp. IPPAS B-1220.</title>
        <authorList>
            <person name="Mironov K.S."/>
            <person name="Sinetova M.A."/>
            <person name="Bolatkhan K."/>
            <person name="Zayadan B.K."/>
            <person name="Ustinova V.V."/>
            <person name="Kupriyanova E.V."/>
            <person name="Skrypnik A.N."/>
            <person name="Gogoleva N.E."/>
            <person name="Gogolev Y.V."/>
            <person name="Los D.A."/>
        </authorList>
    </citation>
    <scope>NUCLEOTIDE SEQUENCE [LARGE SCALE GENOMIC DNA]</scope>
    <source>
        <strain evidence="1 2">IPPAS B-1220</strain>
    </source>
</reference>
<evidence type="ECO:0000313" key="1">
    <source>
        <dbReference type="EMBL" id="XPM65432.1"/>
    </source>
</evidence>